<reference evidence="2" key="1">
    <citation type="submission" date="2022-11" db="UniProtKB">
        <authorList>
            <consortium name="WormBaseParasite"/>
        </authorList>
    </citation>
    <scope>IDENTIFICATION</scope>
</reference>
<dbReference type="WBParaSite" id="nRc.2.0.1.t39085-RA">
    <property type="protein sequence ID" value="nRc.2.0.1.t39085-RA"/>
    <property type="gene ID" value="nRc.2.0.1.g39085"/>
</dbReference>
<dbReference type="Proteomes" id="UP000887565">
    <property type="component" value="Unplaced"/>
</dbReference>
<proteinExistence type="predicted"/>
<protein>
    <submittedName>
        <fullName evidence="2">Uncharacterized protein</fullName>
    </submittedName>
</protein>
<sequence length="80" mass="9401">MIHGICLSFMDDKIFHIDYTCHNLHRKFECLLYCTATFHRRGYIGPTPTAILFHTQNRHHAVRDYGYKSCVVAQLALFIE</sequence>
<dbReference type="AlphaFoldDB" id="A0A915KJT6"/>
<keyword evidence="1" id="KW-1185">Reference proteome</keyword>
<name>A0A915KJT6_ROMCU</name>
<evidence type="ECO:0000313" key="1">
    <source>
        <dbReference type="Proteomes" id="UP000887565"/>
    </source>
</evidence>
<accession>A0A915KJT6</accession>
<evidence type="ECO:0000313" key="2">
    <source>
        <dbReference type="WBParaSite" id="nRc.2.0.1.t39085-RA"/>
    </source>
</evidence>
<organism evidence="1 2">
    <name type="scientific">Romanomermis culicivorax</name>
    <name type="common">Nematode worm</name>
    <dbReference type="NCBI Taxonomy" id="13658"/>
    <lineage>
        <taxon>Eukaryota</taxon>
        <taxon>Metazoa</taxon>
        <taxon>Ecdysozoa</taxon>
        <taxon>Nematoda</taxon>
        <taxon>Enoplea</taxon>
        <taxon>Dorylaimia</taxon>
        <taxon>Mermithida</taxon>
        <taxon>Mermithoidea</taxon>
        <taxon>Mermithidae</taxon>
        <taxon>Romanomermis</taxon>
    </lineage>
</organism>